<reference evidence="2 3" key="1">
    <citation type="submission" date="2020-11" db="EMBL/GenBank/DDBJ databases">
        <title>Treponema Peruensis nv. sp., first commensal Treponema isolated from human feces.</title>
        <authorList>
            <person name="Belkhou C."/>
            <person name="Raes J."/>
        </authorList>
    </citation>
    <scope>NUCLEOTIDE SEQUENCE [LARGE SCALE GENOMIC DNA]</scope>
    <source>
        <strain evidence="2 3">RCC2812</strain>
    </source>
</reference>
<dbReference type="EMBL" id="CP064936">
    <property type="protein sequence ID" value="QQA02099.1"/>
    <property type="molecule type" value="Genomic_DNA"/>
</dbReference>
<name>A0A7T3RFB3_9SPIR</name>
<protein>
    <recommendedName>
        <fullName evidence="4">Lipoprotein</fullName>
    </recommendedName>
</protein>
<evidence type="ECO:0000313" key="2">
    <source>
        <dbReference type="EMBL" id="QQA02099.1"/>
    </source>
</evidence>
<sequence length="211" mass="23720">MKHLLSLAAVFCGICVLVSCSNSVPSVSSVSSSVVFDYASEDAQPSVRLSLFALAESDFLRASKINVYNENTGLEWECSSLRKISDEGKNNWAGYSNFVSSDGVQIPKGRYSLVYEDASERECEVPFYVNYDSALYESRPKDFPGVLSGNRMQRLAVYDKDGMLLYFGERKNNWSDDKKILLDFANADTFRICWLYAGNTVICMMPYQSLK</sequence>
<keyword evidence="3" id="KW-1185">Reference proteome</keyword>
<dbReference type="PROSITE" id="PS51257">
    <property type="entry name" value="PROKAR_LIPOPROTEIN"/>
    <property type="match status" value="1"/>
</dbReference>
<proteinExistence type="predicted"/>
<keyword evidence="1" id="KW-0732">Signal</keyword>
<gene>
    <name evidence="2" type="ORF">IWA51_05860</name>
</gene>
<organism evidence="2 3">
    <name type="scientific">Treponema peruense</name>
    <dbReference type="NCBI Taxonomy" id="2787628"/>
    <lineage>
        <taxon>Bacteria</taxon>
        <taxon>Pseudomonadati</taxon>
        <taxon>Spirochaetota</taxon>
        <taxon>Spirochaetia</taxon>
        <taxon>Spirochaetales</taxon>
        <taxon>Treponemataceae</taxon>
        <taxon>Treponema</taxon>
    </lineage>
</organism>
<accession>A0A7T3RFB3</accession>
<dbReference type="KEGG" id="tper:IWA51_05860"/>
<evidence type="ECO:0008006" key="4">
    <source>
        <dbReference type="Google" id="ProtNLM"/>
    </source>
</evidence>
<dbReference type="Proteomes" id="UP000595224">
    <property type="component" value="Chromosome"/>
</dbReference>
<dbReference type="RefSeq" id="WP_198443564.1">
    <property type="nucleotide sequence ID" value="NZ_CBCSHE010000006.1"/>
</dbReference>
<evidence type="ECO:0000256" key="1">
    <source>
        <dbReference type="SAM" id="SignalP"/>
    </source>
</evidence>
<evidence type="ECO:0000313" key="3">
    <source>
        <dbReference type="Proteomes" id="UP000595224"/>
    </source>
</evidence>
<feature type="chain" id="PRO_5032746567" description="Lipoprotein" evidence="1">
    <location>
        <begin position="22"/>
        <end position="211"/>
    </location>
</feature>
<feature type="signal peptide" evidence="1">
    <location>
        <begin position="1"/>
        <end position="21"/>
    </location>
</feature>
<dbReference type="AlphaFoldDB" id="A0A7T3RFB3"/>